<evidence type="ECO:0000259" key="2">
    <source>
        <dbReference type="Pfam" id="PF04892"/>
    </source>
</evidence>
<dbReference type="PANTHER" id="PTHR36834">
    <property type="entry name" value="MEMBRANE PROTEIN-RELATED"/>
    <property type="match status" value="1"/>
</dbReference>
<dbReference type="GeneID" id="83606848"/>
<dbReference type="EMBL" id="JAVBVO010000001">
    <property type="protein sequence ID" value="MDZ5757257.1"/>
    <property type="molecule type" value="Genomic_DNA"/>
</dbReference>
<dbReference type="RefSeq" id="WP_010054348.1">
    <property type="nucleotide sequence ID" value="NZ_CAJGUR010000009.1"/>
</dbReference>
<feature type="transmembrane region" description="Helical" evidence="1">
    <location>
        <begin position="184"/>
        <end position="202"/>
    </location>
</feature>
<evidence type="ECO:0000313" key="4">
    <source>
        <dbReference type="Proteomes" id="UP001290462"/>
    </source>
</evidence>
<dbReference type="PANTHER" id="PTHR36834:SF2">
    <property type="entry name" value="MEMBRANE PROTEIN"/>
    <property type="match status" value="1"/>
</dbReference>
<keyword evidence="1" id="KW-0812">Transmembrane</keyword>
<feature type="transmembrane region" description="Helical" evidence="1">
    <location>
        <begin position="123"/>
        <end position="144"/>
    </location>
</feature>
<name>A0AAW9K0F1_CARML</name>
<organism evidence="3 4">
    <name type="scientific">Carnobacterium maltaromaticum</name>
    <name type="common">Carnobacterium piscicola</name>
    <dbReference type="NCBI Taxonomy" id="2751"/>
    <lineage>
        <taxon>Bacteria</taxon>
        <taxon>Bacillati</taxon>
        <taxon>Bacillota</taxon>
        <taxon>Bacilli</taxon>
        <taxon>Lactobacillales</taxon>
        <taxon>Carnobacteriaceae</taxon>
        <taxon>Carnobacterium</taxon>
    </lineage>
</organism>
<dbReference type="Proteomes" id="UP001290462">
    <property type="component" value="Unassembled WGS sequence"/>
</dbReference>
<gene>
    <name evidence="3" type="ORF">RAK27_01140</name>
</gene>
<dbReference type="AlphaFoldDB" id="A0AAW9K0F1"/>
<feature type="transmembrane region" description="Helical" evidence="1">
    <location>
        <begin position="36"/>
        <end position="54"/>
    </location>
</feature>
<dbReference type="InterPro" id="IPR006976">
    <property type="entry name" value="VanZ-like"/>
</dbReference>
<evidence type="ECO:0000313" key="3">
    <source>
        <dbReference type="EMBL" id="MDZ5757257.1"/>
    </source>
</evidence>
<feature type="transmembrane region" description="Helical" evidence="1">
    <location>
        <begin position="151"/>
        <end position="172"/>
    </location>
</feature>
<sequence>MFFLQNLYEFTESNFGDTINHFPLIKLIFYSVDRTLRYFLVWLLIRGIYLLYKHLKGTKIRVAREFVVQFFVFYVILLFQLTVFRGEYSITNVYIELRPLSEVNWQPFTETFKLTQGTSLFDFYYNLYGNIFWFIPLGFCVAYLSQNNHPFLRTFFIGLFCSIAIETMQFLFRTGIADVDDVMFNTTGALIGFVLYEVYFLLKKLFSKQKRRKEAV</sequence>
<dbReference type="InterPro" id="IPR053150">
    <property type="entry name" value="Teicoplanin_resist-assoc"/>
</dbReference>
<dbReference type="Pfam" id="PF04892">
    <property type="entry name" value="VanZ"/>
    <property type="match status" value="1"/>
</dbReference>
<comment type="caution">
    <text evidence="3">The sequence shown here is derived from an EMBL/GenBank/DDBJ whole genome shotgun (WGS) entry which is preliminary data.</text>
</comment>
<feature type="transmembrane region" description="Helical" evidence="1">
    <location>
        <begin position="66"/>
        <end position="84"/>
    </location>
</feature>
<keyword evidence="1" id="KW-1133">Transmembrane helix</keyword>
<accession>A0AAW9K0F1</accession>
<reference evidence="3" key="1">
    <citation type="submission" date="2023-08" db="EMBL/GenBank/DDBJ databases">
        <title>Genomic characterization of piscicolin 126 produced by Carnobacterium maltaromaticum CM22 strain isolated from salmon (Salmo salar).</title>
        <authorList>
            <person name="Gonzalez-Gragera E."/>
            <person name="Garcia-Lopez J.D."/>
            <person name="Teso-Perez C."/>
            <person name="Gimenez-Hernandez I."/>
            <person name="Peralta-Sanchez J.M."/>
            <person name="Valdivia E."/>
            <person name="Montalban-Lopez M."/>
            <person name="Martin-Platero A.M."/>
            <person name="Banos A."/>
            <person name="Martinez-Bueno M."/>
        </authorList>
    </citation>
    <scope>NUCLEOTIDE SEQUENCE</scope>
    <source>
        <strain evidence="3">CM22</strain>
    </source>
</reference>
<protein>
    <submittedName>
        <fullName evidence="3">VanZ family protein</fullName>
    </submittedName>
</protein>
<evidence type="ECO:0000256" key="1">
    <source>
        <dbReference type="SAM" id="Phobius"/>
    </source>
</evidence>
<keyword evidence="1" id="KW-0472">Membrane</keyword>
<feature type="domain" description="VanZ-like" evidence="2">
    <location>
        <begin position="71"/>
        <end position="198"/>
    </location>
</feature>
<proteinExistence type="predicted"/>